<feature type="transmembrane region" description="Helical" evidence="5">
    <location>
        <begin position="426"/>
        <end position="445"/>
    </location>
</feature>
<dbReference type="PANTHER" id="PTHR10924">
    <property type="entry name" value="MAJOR FACILITATOR SUPERFAMILY PROTEIN-RELATED"/>
    <property type="match status" value="1"/>
</dbReference>
<keyword evidence="4 5" id="KW-0472">Membrane</keyword>
<dbReference type="PANTHER" id="PTHR10924:SF6">
    <property type="entry name" value="SOLUTE CARRIER FAMILY 49 MEMBER A3"/>
    <property type="match status" value="1"/>
</dbReference>
<evidence type="ECO:0000313" key="7">
    <source>
        <dbReference type="EMBL" id="KAL0489442.1"/>
    </source>
</evidence>
<feature type="domain" description="Major facilitator superfamily (MFS) profile" evidence="6">
    <location>
        <begin position="41"/>
        <end position="451"/>
    </location>
</feature>
<dbReference type="GO" id="GO:0016020">
    <property type="term" value="C:membrane"/>
    <property type="evidence" value="ECO:0007669"/>
    <property type="project" value="UniProtKB-SubCell"/>
</dbReference>
<feature type="transmembrane region" description="Helical" evidence="5">
    <location>
        <begin position="361"/>
        <end position="380"/>
    </location>
</feature>
<evidence type="ECO:0000256" key="2">
    <source>
        <dbReference type="ARBA" id="ARBA00022692"/>
    </source>
</evidence>
<evidence type="ECO:0000256" key="4">
    <source>
        <dbReference type="ARBA" id="ARBA00023136"/>
    </source>
</evidence>
<protein>
    <recommendedName>
        <fullName evidence="6">Major facilitator superfamily (MFS) profile domain-containing protein</fullName>
    </recommendedName>
</protein>
<feature type="transmembrane region" description="Helical" evidence="5">
    <location>
        <begin position="172"/>
        <end position="191"/>
    </location>
</feature>
<evidence type="ECO:0000256" key="3">
    <source>
        <dbReference type="ARBA" id="ARBA00022989"/>
    </source>
</evidence>
<feature type="transmembrane region" description="Helical" evidence="5">
    <location>
        <begin position="203"/>
        <end position="226"/>
    </location>
</feature>
<accession>A0AAW2ZL92</accession>
<dbReference type="InterPro" id="IPR049680">
    <property type="entry name" value="FLVCR1-2_SLC49-like"/>
</dbReference>
<keyword evidence="3 5" id="KW-1133">Transmembrane helix</keyword>
<keyword evidence="2 5" id="KW-0812">Transmembrane</keyword>
<dbReference type="Gene3D" id="1.20.1250.20">
    <property type="entry name" value="MFS general substrate transporter like domains"/>
    <property type="match status" value="2"/>
</dbReference>
<proteinExistence type="predicted"/>
<evidence type="ECO:0000259" key="6">
    <source>
        <dbReference type="PROSITE" id="PS50850"/>
    </source>
</evidence>
<feature type="transmembrane region" description="Helical" evidence="5">
    <location>
        <begin position="43"/>
        <end position="61"/>
    </location>
</feature>
<evidence type="ECO:0000256" key="5">
    <source>
        <dbReference type="SAM" id="Phobius"/>
    </source>
</evidence>
<dbReference type="InterPro" id="IPR011701">
    <property type="entry name" value="MFS"/>
</dbReference>
<dbReference type="InterPro" id="IPR036259">
    <property type="entry name" value="MFS_trans_sf"/>
</dbReference>
<dbReference type="InterPro" id="IPR020846">
    <property type="entry name" value="MFS_dom"/>
</dbReference>
<evidence type="ECO:0000256" key="1">
    <source>
        <dbReference type="ARBA" id="ARBA00004141"/>
    </source>
</evidence>
<feature type="transmembrane region" description="Helical" evidence="5">
    <location>
        <begin position="135"/>
        <end position="160"/>
    </location>
</feature>
<sequence>MTATEAEALLIPNGAKKPYDAHAINKIEDVELGEEFIVYKRRWFVLIVFSLLSLSNGMIWITFSPIATFSEEYFNVDVFWINALSMVYMIVYIPGSPIGSYILDKFGMRTGVVIGAALNAVGAWVRVIGCGGDNLFVLVIIGQTLCAAAQCFILCIPPQLSNNWFPDNEQSTAVAIGSLFNQLGIAIGYFLSSIIVTHRSDMVKLLIIHSIICSVAGILTVCGLINKPPTPPSFSAREAIISGQTENVKSWIHTLSSIIKPLKNKSFVLLIFGFGCSQGMFFAINTVFDQLLQDYSYSRESGYVGVVMVLSGIVGAFPFSVFADRTGWYVLVLKASFIVLIASMLFFTLVLQLQVLSNIKILMYISSAILGIASTATLTMSLNVGVMAVHPVPEATSASYLLNSAQVFGVLSTILIGIFIKTNRSLCLWVSFGVTATFSSLVLFFNTKINRDK</sequence>
<dbReference type="EMBL" id="JAOPGA020001558">
    <property type="protein sequence ID" value="KAL0489442.1"/>
    <property type="molecule type" value="Genomic_DNA"/>
</dbReference>
<feature type="transmembrane region" description="Helical" evidence="5">
    <location>
        <begin position="328"/>
        <end position="349"/>
    </location>
</feature>
<feature type="transmembrane region" description="Helical" evidence="5">
    <location>
        <begin position="267"/>
        <end position="288"/>
    </location>
</feature>
<organism evidence="7 8">
    <name type="scientific">Acrasis kona</name>
    <dbReference type="NCBI Taxonomy" id="1008807"/>
    <lineage>
        <taxon>Eukaryota</taxon>
        <taxon>Discoba</taxon>
        <taxon>Heterolobosea</taxon>
        <taxon>Tetramitia</taxon>
        <taxon>Eutetramitia</taxon>
        <taxon>Acrasidae</taxon>
        <taxon>Acrasis</taxon>
    </lineage>
</organism>
<feature type="transmembrane region" description="Helical" evidence="5">
    <location>
        <begin position="400"/>
        <end position="419"/>
    </location>
</feature>
<feature type="transmembrane region" description="Helical" evidence="5">
    <location>
        <begin position="300"/>
        <end position="322"/>
    </location>
</feature>
<feature type="transmembrane region" description="Helical" evidence="5">
    <location>
        <begin position="106"/>
        <end position="128"/>
    </location>
</feature>
<comment type="subcellular location">
    <subcellularLocation>
        <location evidence="1">Membrane</location>
        <topology evidence="1">Multi-pass membrane protein</topology>
    </subcellularLocation>
</comment>
<dbReference type="GO" id="GO:0022857">
    <property type="term" value="F:transmembrane transporter activity"/>
    <property type="evidence" value="ECO:0007669"/>
    <property type="project" value="InterPro"/>
</dbReference>
<dbReference type="Pfam" id="PF07690">
    <property type="entry name" value="MFS_1"/>
    <property type="match status" value="1"/>
</dbReference>
<dbReference type="PROSITE" id="PS50850">
    <property type="entry name" value="MFS"/>
    <property type="match status" value="1"/>
</dbReference>
<reference evidence="7 8" key="1">
    <citation type="submission" date="2024-03" db="EMBL/GenBank/DDBJ databases">
        <title>The Acrasis kona genome and developmental transcriptomes reveal deep origins of eukaryotic multicellular pathways.</title>
        <authorList>
            <person name="Sheikh S."/>
            <person name="Fu C.-J."/>
            <person name="Brown M.W."/>
            <person name="Baldauf S.L."/>
        </authorList>
    </citation>
    <scope>NUCLEOTIDE SEQUENCE [LARGE SCALE GENOMIC DNA]</scope>
    <source>
        <strain evidence="7 8">ATCC MYA-3509</strain>
    </source>
</reference>
<evidence type="ECO:0000313" key="8">
    <source>
        <dbReference type="Proteomes" id="UP001431209"/>
    </source>
</evidence>
<name>A0AAW2ZL92_9EUKA</name>
<feature type="transmembrane region" description="Helical" evidence="5">
    <location>
        <begin position="73"/>
        <end position="94"/>
    </location>
</feature>
<dbReference type="AlphaFoldDB" id="A0AAW2ZL92"/>
<dbReference type="SUPFAM" id="SSF103473">
    <property type="entry name" value="MFS general substrate transporter"/>
    <property type="match status" value="1"/>
</dbReference>
<gene>
    <name evidence="7" type="ORF">AKO1_009183</name>
</gene>
<keyword evidence="8" id="KW-1185">Reference proteome</keyword>
<dbReference type="Proteomes" id="UP001431209">
    <property type="component" value="Unassembled WGS sequence"/>
</dbReference>
<comment type="caution">
    <text evidence="7">The sequence shown here is derived from an EMBL/GenBank/DDBJ whole genome shotgun (WGS) entry which is preliminary data.</text>
</comment>